<keyword evidence="4 7" id="KW-0456">Lyase</keyword>
<dbReference type="PANTHER" id="PTHR38042">
    <property type="entry name" value="UROPORPHYRINOGEN-III SYNTHASE, CHLOROPLASTIC"/>
    <property type="match status" value="1"/>
</dbReference>
<dbReference type="GO" id="GO:0004852">
    <property type="term" value="F:uroporphyrinogen-III synthase activity"/>
    <property type="evidence" value="ECO:0007669"/>
    <property type="project" value="UniProtKB-UniRule"/>
</dbReference>
<dbReference type="GO" id="GO:0006782">
    <property type="term" value="P:protoporphyrinogen IX biosynthetic process"/>
    <property type="evidence" value="ECO:0007669"/>
    <property type="project" value="UniProtKB-UniRule"/>
</dbReference>
<gene>
    <name evidence="10" type="ORF">AXG93_464s1180</name>
</gene>
<organism evidence="10 11">
    <name type="scientific">Marchantia polymorpha subsp. ruderalis</name>
    <dbReference type="NCBI Taxonomy" id="1480154"/>
    <lineage>
        <taxon>Eukaryota</taxon>
        <taxon>Viridiplantae</taxon>
        <taxon>Streptophyta</taxon>
        <taxon>Embryophyta</taxon>
        <taxon>Marchantiophyta</taxon>
        <taxon>Marchantiopsida</taxon>
        <taxon>Marchantiidae</taxon>
        <taxon>Marchantiales</taxon>
        <taxon>Marchantiaceae</taxon>
        <taxon>Marchantia</taxon>
    </lineage>
</organism>
<comment type="function">
    <text evidence="7">Catalyzes cyclization of the linear tetrapyrrole, hydroxymethylbilane, to the macrocyclic uroporphyrinogen III.</text>
</comment>
<proteinExistence type="inferred from homology"/>
<evidence type="ECO:0000313" key="10">
    <source>
        <dbReference type="EMBL" id="OAE35384.1"/>
    </source>
</evidence>
<evidence type="ECO:0000256" key="8">
    <source>
        <dbReference type="SAM" id="Phobius"/>
    </source>
</evidence>
<dbReference type="CDD" id="cd06578">
    <property type="entry name" value="HemD"/>
    <property type="match status" value="1"/>
</dbReference>
<name>A0A176WRC4_MARPO</name>
<feature type="transmembrane region" description="Helical" evidence="8">
    <location>
        <begin position="369"/>
        <end position="388"/>
    </location>
</feature>
<dbReference type="EC" id="4.2.1.75" evidence="3 7"/>
<dbReference type="InterPro" id="IPR039793">
    <property type="entry name" value="UROS/Hem4"/>
</dbReference>
<comment type="pathway">
    <text evidence="1 7">Porphyrin-containing compound metabolism; protoporphyrin-IX biosynthesis; coproporphyrinogen-III from 5-aminolevulinate: step 3/4.</text>
</comment>
<evidence type="ECO:0000313" key="11">
    <source>
        <dbReference type="Proteomes" id="UP000077202"/>
    </source>
</evidence>
<comment type="catalytic activity">
    <reaction evidence="6 7">
        <text>hydroxymethylbilane = uroporphyrinogen III + H2O</text>
        <dbReference type="Rhea" id="RHEA:18965"/>
        <dbReference type="ChEBI" id="CHEBI:15377"/>
        <dbReference type="ChEBI" id="CHEBI:57308"/>
        <dbReference type="ChEBI" id="CHEBI:57845"/>
        <dbReference type="EC" id="4.2.1.75"/>
    </reaction>
</comment>
<dbReference type="SUPFAM" id="SSF69618">
    <property type="entry name" value="HemD-like"/>
    <property type="match status" value="1"/>
</dbReference>
<dbReference type="AlphaFoldDB" id="A0A176WRC4"/>
<evidence type="ECO:0000256" key="4">
    <source>
        <dbReference type="ARBA" id="ARBA00023239"/>
    </source>
</evidence>
<evidence type="ECO:0000256" key="5">
    <source>
        <dbReference type="ARBA" id="ARBA00023244"/>
    </source>
</evidence>
<comment type="caution">
    <text evidence="10">The sequence shown here is derived from an EMBL/GenBank/DDBJ whole genome shotgun (WGS) entry which is preliminary data.</text>
</comment>
<dbReference type="Pfam" id="PF02602">
    <property type="entry name" value="HEM4"/>
    <property type="match status" value="1"/>
</dbReference>
<keyword evidence="11" id="KW-1185">Reference proteome</keyword>
<dbReference type="EMBL" id="LVLJ01000173">
    <property type="protein sequence ID" value="OAE35384.1"/>
    <property type="molecule type" value="Genomic_DNA"/>
</dbReference>
<evidence type="ECO:0000259" key="9">
    <source>
        <dbReference type="Pfam" id="PF02602"/>
    </source>
</evidence>
<keyword evidence="5 7" id="KW-0627">Porphyrin biosynthesis</keyword>
<reference evidence="10" key="1">
    <citation type="submission" date="2016-03" db="EMBL/GenBank/DDBJ databases">
        <title>Mechanisms controlling the formation of the plant cell surface in tip-growing cells are functionally conserved among land plants.</title>
        <authorList>
            <person name="Honkanen S."/>
            <person name="Jones V.A."/>
            <person name="Morieri G."/>
            <person name="Champion C."/>
            <person name="Hetherington A.J."/>
            <person name="Kelly S."/>
            <person name="Saint-Marcoux D."/>
            <person name="Proust H."/>
            <person name="Prescott H."/>
            <person name="Dolan L."/>
        </authorList>
    </citation>
    <scope>NUCLEOTIDE SEQUENCE [LARGE SCALE GENOMIC DNA]</scope>
    <source>
        <tissue evidence="10">Whole gametophyte</tissue>
    </source>
</reference>
<protein>
    <recommendedName>
        <fullName evidence="3 7">Uroporphyrinogen-III synthase</fullName>
        <ecNumber evidence="3 7">4.2.1.75</ecNumber>
    </recommendedName>
</protein>
<dbReference type="GO" id="GO:0006780">
    <property type="term" value="P:uroporphyrinogen III biosynthetic process"/>
    <property type="evidence" value="ECO:0007669"/>
    <property type="project" value="UniProtKB-UniRule"/>
</dbReference>
<evidence type="ECO:0000256" key="7">
    <source>
        <dbReference type="RuleBase" id="RU366031"/>
    </source>
</evidence>
<dbReference type="Gene3D" id="3.40.50.10090">
    <property type="match status" value="2"/>
</dbReference>
<keyword evidence="8" id="KW-0472">Membrane</keyword>
<accession>A0A176WRC4</accession>
<evidence type="ECO:0000256" key="1">
    <source>
        <dbReference type="ARBA" id="ARBA00004772"/>
    </source>
</evidence>
<evidence type="ECO:0000256" key="3">
    <source>
        <dbReference type="ARBA" id="ARBA00013109"/>
    </source>
</evidence>
<dbReference type="Proteomes" id="UP000077202">
    <property type="component" value="Unassembled WGS sequence"/>
</dbReference>
<dbReference type="InterPro" id="IPR003754">
    <property type="entry name" value="4pyrrol_synth_uPrphyn_synth"/>
</dbReference>
<keyword evidence="8" id="KW-1133">Transmembrane helix</keyword>
<comment type="similarity">
    <text evidence="2 7">Belongs to the uroporphyrinogen-III synthase family.</text>
</comment>
<keyword evidence="8" id="KW-0812">Transmembrane</keyword>
<dbReference type="PANTHER" id="PTHR38042:SF1">
    <property type="entry name" value="UROPORPHYRINOGEN-III SYNTHASE, CHLOROPLASTIC"/>
    <property type="match status" value="1"/>
</dbReference>
<dbReference type="UniPathway" id="UPA00251">
    <property type="reaction ID" value="UER00320"/>
</dbReference>
<evidence type="ECO:0000256" key="2">
    <source>
        <dbReference type="ARBA" id="ARBA00008133"/>
    </source>
</evidence>
<feature type="transmembrane region" description="Helical" evidence="8">
    <location>
        <begin position="409"/>
        <end position="427"/>
    </location>
</feature>
<sequence>MACASLHCAMAPLSVASSSYVVRTQSARIFVSRIQPGVWEKAGAKRLRASSQENATVVKNRSIYTSASSARENATVVVTREQGKNGKLMNALSARGINCLELPLIEHKEGADYPKLAQTLRETEFEWIVITSPEAATVFLSGWRAAACPKVRISVVGSGTGEVFEEMKDNLDKLEVAFTPSKATAKVLAVELPKLEGGNGAILYPSSAKAGSDLETGLIARGFKVLRLNTYSTESVKSLDQDKVAAALAAPVATFASPTAVRAWVELLGPWNGAAACIGTTSAKAAKTAGLSKVFCPDSPGIDGWVESVMEALESHALDRSLTRLGLRVYPDLNSFLKIGRVEKWSRSGERSEHQDSVSGSLAAMALEWLALALVAGAEAILLTLLTLPGLEGLRKGLIQVAQGLLQPMLAAVPLALFLGVDIFWKIQNMPEVHGHPGEMEKQAKSLLKSQRNGLLVITTLFLYWLLFRVTRMQIRLEHLQQQAAKTKRVD</sequence>
<evidence type="ECO:0000256" key="6">
    <source>
        <dbReference type="ARBA" id="ARBA00048617"/>
    </source>
</evidence>
<feature type="transmembrane region" description="Helical" evidence="8">
    <location>
        <begin position="454"/>
        <end position="471"/>
    </location>
</feature>
<dbReference type="InterPro" id="IPR036108">
    <property type="entry name" value="4pyrrol_syn_uPrphyn_synt_sf"/>
</dbReference>
<feature type="domain" description="Tetrapyrrole biosynthesis uroporphyrinogen III synthase" evidence="9">
    <location>
        <begin position="90"/>
        <end position="307"/>
    </location>
</feature>